<gene>
    <name evidence="3" type="ORF">SCF082_LOCUS39645</name>
</gene>
<dbReference type="Pfam" id="PF13812">
    <property type="entry name" value="PPR_3"/>
    <property type="match status" value="2"/>
</dbReference>
<dbReference type="PANTHER" id="PTHR47447:SF17">
    <property type="entry name" value="OS12G0638900 PROTEIN"/>
    <property type="match status" value="1"/>
</dbReference>
<dbReference type="InterPro" id="IPR002885">
    <property type="entry name" value="PPR_rpt"/>
</dbReference>
<dbReference type="Gene3D" id="1.25.40.10">
    <property type="entry name" value="Tetratricopeptide repeat domain"/>
    <property type="match status" value="4"/>
</dbReference>
<evidence type="ECO:0000256" key="2">
    <source>
        <dbReference type="PROSITE-ProRule" id="PRU00708"/>
    </source>
</evidence>
<dbReference type="EMBL" id="CAXAMM010039073">
    <property type="protein sequence ID" value="CAK9083524.1"/>
    <property type="molecule type" value="Genomic_DNA"/>
</dbReference>
<dbReference type="PROSITE" id="PS51375">
    <property type="entry name" value="PPR"/>
    <property type="match status" value="2"/>
</dbReference>
<reference evidence="3 4" key="1">
    <citation type="submission" date="2024-02" db="EMBL/GenBank/DDBJ databases">
        <authorList>
            <person name="Chen Y."/>
            <person name="Shah S."/>
            <person name="Dougan E. K."/>
            <person name="Thang M."/>
            <person name="Chan C."/>
        </authorList>
    </citation>
    <scope>NUCLEOTIDE SEQUENCE [LARGE SCALE GENOMIC DNA]</scope>
</reference>
<dbReference type="InterPro" id="IPR011990">
    <property type="entry name" value="TPR-like_helical_dom_sf"/>
</dbReference>
<comment type="caution">
    <text evidence="3">The sequence shown here is derived from an EMBL/GenBank/DDBJ whole genome shotgun (WGS) entry which is preliminary data.</text>
</comment>
<accession>A0ABP0Q6Q8</accession>
<sequence length="488" mass="54232">MERSCALSRAQDQDDIKLYGKKAKELARQSHWGFVLSLLTDLATRDLKLNLILWNTAISACRSHWSHALQKLFHGDQLLPDEISFNSAIVAISATSATSTWAKALHLASHMGQHRTLPDVVTWSGVLTSSTWQHGLGILRTLRLLRLERDLIALSSAIAACERDHRWSSAVCLLHLSHEVSVRPNHVSYNSSISACEKAGRWLQAVSLLGDLQLQRWADVVSYNSAISACEKSDRWDVAIELLLSLQKGKLIPDLVSYSAVISAAEKGGQWALALFLLTLLESDGRDGRDRRDSPDVVIYSSVISACEKGRQWQRALQVLWRMEVLQIRPNVISFNAAISACEKAGQAEAAVQALEMLRRTTQPDVVSFSAVIKAQATVSHHWRRSVELLRDMKVREILPNLLTFNSVVDALGISSAWTQSLLLLEDLRKRRHQPDMITFAGSVNACARALCRGHTVQLLGGIDQRRVAGAVRRKSSRSVRSRSVPDI</sequence>
<feature type="repeat" description="PPR" evidence="2">
    <location>
        <begin position="296"/>
        <end position="330"/>
    </location>
</feature>
<dbReference type="Pfam" id="PF01535">
    <property type="entry name" value="PPR"/>
    <property type="match status" value="2"/>
</dbReference>
<feature type="repeat" description="PPR" evidence="2">
    <location>
        <begin position="219"/>
        <end position="253"/>
    </location>
</feature>
<dbReference type="PANTHER" id="PTHR47447">
    <property type="entry name" value="OS03G0856100 PROTEIN"/>
    <property type="match status" value="1"/>
</dbReference>
<keyword evidence="1" id="KW-0677">Repeat</keyword>
<name>A0ABP0Q6Q8_9DINO</name>
<keyword evidence="4" id="KW-1185">Reference proteome</keyword>
<organism evidence="3 4">
    <name type="scientific">Durusdinium trenchii</name>
    <dbReference type="NCBI Taxonomy" id="1381693"/>
    <lineage>
        <taxon>Eukaryota</taxon>
        <taxon>Sar</taxon>
        <taxon>Alveolata</taxon>
        <taxon>Dinophyceae</taxon>
        <taxon>Suessiales</taxon>
        <taxon>Symbiodiniaceae</taxon>
        <taxon>Durusdinium</taxon>
    </lineage>
</organism>
<dbReference type="Proteomes" id="UP001642464">
    <property type="component" value="Unassembled WGS sequence"/>
</dbReference>
<protein>
    <submittedName>
        <fullName evidence="3">Chloroplastic</fullName>
    </submittedName>
</protein>
<proteinExistence type="predicted"/>
<evidence type="ECO:0000313" key="3">
    <source>
        <dbReference type="EMBL" id="CAK9083524.1"/>
    </source>
</evidence>
<evidence type="ECO:0000256" key="1">
    <source>
        <dbReference type="ARBA" id="ARBA00022737"/>
    </source>
</evidence>
<evidence type="ECO:0000313" key="4">
    <source>
        <dbReference type="Proteomes" id="UP001642464"/>
    </source>
</evidence>